<gene>
    <name evidence="2" type="ORF">HYFRA_00005910</name>
</gene>
<dbReference type="EMBL" id="CAJVRL010000056">
    <property type="protein sequence ID" value="CAG8954289.1"/>
    <property type="molecule type" value="Genomic_DNA"/>
</dbReference>
<feature type="chain" id="PRO_5040469851" description="Secreted protein" evidence="1">
    <location>
        <begin position="21"/>
        <end position="220"/>
    </location>
</feature>
<evidence type="ECO:0008006" key="4">
    <source>
        <dbReference type="Google" id="ProtNLM"/>
    </source>
</evidence>
<protein>
    <recommendedName>
        <fullName evidence="4">Secreted protein</fullName>
    </recommendedName>
</protein>
<reference evidence="2" key="1">
    <citation type="submission" date="2021-07" db="EMBL/GenBank/DDBJ databases">
        <authorList>
            <person name="Durling M."/>
        </authorList>
    </citation>
    <scope>NUCLEOTIDE SEQUENCE</scope>
</reference>
<keyword evidence="1" id="KW-0732">Signal</keyword>
<evidence type="ECO:0000256" key="1">
    <source>
        <dbReference type="SAM" id="SignalP"/>
    </source>
</evidence>
<dbReference type="AlphaFoldDB" id="A0A9N9PID7"/>
<dbReference type="Proteomes" id="UP000696280">
    <property type="component" value="Unassembled WGS sequence"/>
</dbReference>
<comment type="caution">
    <text evidence="2">The sequence shown here is derived from an EMBL/GenBank/DDBJ whole genome shotgun (WGS) entry which is preliminary data.</text>
</comment>
<organism evidence="2 3">
    <name type="scientific">Hymenoscyphus fraxineus</name>
    <dbReference type="NCBI Taxonomy" id="746836"/>
    <lineage>
        <taxon>Eukaryota</taxon>
        <taxon>Fungi</taxon>
        <taxon>Dikarya</taxon>
        <taxon>Ascomycota</taxon>
        <taxon>Pezizomycotina</taxon>
        <taxon>Leotiomycetes</taxon>
        <taxon>Helotiales</taxon>
        <taxon>Helotiaceae</taxon>
        <taxon>Hymenoscyphus</taxon>
    </lineage>
</organism>
<name>A0A9N9PID7_9HELO</name>
<dbReference type="OrthoDB" id="3786236at2759"/>
<feature type="signal peptide" evidence="1">
    <location>
        <begin position="1"/>
        <end position="20"/>
    </location>
</feature>
<keyword evidence="3" id="KW-1185">Reference proteome</keyword>
<dbReference type="PANTHER" id="PTHR38847:SF1">
    <property type="entry name" value="PSEUDOURIDINE SYNTHASE RSUA_RLUA-LIKE DOMAIN-CONTAINING PROTEIN"/>
    <property type="match status" value="1"/>
</dbReference>
<dbReference type="PANTHER" id="PTHR38847">
    <property type="match status" value="1"/>
</dbReference>
<dbReference type="Pfam" id="PF14273">
    <property type="entry name" value="DUF4360"/>
    <property type="match status" value="1"/>
</dbReference>
<proteinExistence type="predicted"/>
<dbReference type="InterPro" id="IPR025649">
    <property type="entry name" value="DUF4360"/>
</dbReference>
<sequence length="220" mass="22892">MHSKLTSLTILLLHLSLSRSAPTDSVSTMSAAPAEANAHLISMSYSGSGCPQGSAFNAYDSSLNTNRLFFPGISAKIGPNVPQDQKTENCEVQLSIATAVGWRFAIRGKNDDSTVLKTRVDLNGGATGSLLSTFYIAGADSATVRYDYTGPRSGDLTVSDPAPGPAYPRSSCGGGILVVNHRVALSGGSSAVGSMELYGDAGGRPNSNFIPWGALAWERC</sequence>
<accession>A0A9N9PID7</accession>
<evidence type="ECO:0000313" key="3">
    <source>
        <dbReference type="Proteomes" id="UP000696280"/>
    </source>
</evidence>
<evidence type="ECO:0000313" key="2">
    <source>
        <dbReference type="EMBL" id="CAG8954289.1"/>
    </source>
</evidence>